<feature type="compositionally biased region" description="Polar residues" evidence="11">
    <location>
        <begin position="920"/>
        <end position="931"/>
    </location>
</feature>
<evidence type="ECO:0000259" key="15">
    <source>
        <dbReference type="PROSITE" id="PS51360"/>
    </source>
</evidence>
<feature type="compositionally biased region" description="Low complexity" evidence="11">
    <location>
        <begin position="1014"/>
        <end position="1027"/>
    </location>
</feature>
<dbReference type="Gene3D" id="3.40.50.1820">
    <property type="entry name" value="alpha/beta hydrolase"/>
    <property type="match status" value="1"/>
</dbReference>
<keyword evidence="9 12" id="KW-0472">Membrane</keyword>
<feature type="compositionally biased region" description="Polar residues" evidence="11">
    <location>
        <begin position="952"/>
        <end position="975"/>
    </location>
</feature>
<dbReference type="FunFam" id="3.30.40.10:FF:000303">
    <property type="entry name" value="Zinc finger CCCH domain-containing protein 19"/>
    <property type="match status" value="1"/>
</dbReference>
<feature type="compositionally biased region" description="Basic and acidic residues" evidence="11">
    <location>
        <begin position="977"/>
        <end position="988"/>
    </location>
</feature>
<comment type="caution">
    <text evidence="17">The sequence shown here is derived from an EMBL/GenBank/DDBJ whole genome shotgun (WGS) entry which is preliminary data.</text>
</comment>
<feature type="compositionally biased region" description="Low complexity" evidence="11">
    <location>
        <begin position="1506"/>
        <end position="1516"/>
    </location>
</feature>
<feature type="region of interest" description="Disordered" evidence="11">
    <location>
        <begin position="850"/>
        <end position="1079"/>
    </location>
</feature>
<dbReference type="PANTHER" id="PTHR46695:SF4">
    <property type="entry name" value="ZINC FINGER CCCH DOMAIN-CONTAINING PROTEIN 44"/>
    <property type="match status" value="1"/>
</dbReference>
<dbReference type="GO" id="GO:0016020">
    <property type="term" value="C:membrane"/>
    <property type="evidence" value="ECO:0007669"/>
    <property type="project" value="UniProtKB-SubCell"/>
</dbReference>
<dbReference type="FunFam" id="3.90.70.200:FF:000002">
    <property type="entry name" value="Zinc finger CCCH domain-containing protein 19"/>
    <property type="match status" value="1"/>
</dbReference>
<keyword evidence="5 10" id="KW-0863">Zinc-finger</keyword>
<dbReference type="InterPro" id="IPR004343">
    <property type="entry name" value="Plus-3_dom"/>
</dbReference>
<feature type="compositionally biased region" description="Polar residues" evidence="11">
    <location>
        <begin position="1289"/>
        <end position="1299"/>
    </location>
</feature>
<dbReference type="Gene3D" id="3.30.40.10">
    <property type="entry name" value="Zinc/RING finger domain, C3HC4 (zinc finger)"/>
    <property type="match status" value="1"/>
</dbReference>
<feature type="domain" description="DM2" evidence="16">
    <location>
        <begin position="323"/>
        <end position="406"/>
    </location>
</feature>
<evidence type="ECO:0000256" key="1">
    <source>
        <dbReference type="ARBA" id="ARBA00004141"/>
    </source>
</evidence>
<dbReference type="CDD" id="cd15568">
    <property type="entry name" value="PHD5_NSD"/>
    <property type="match status" value="1"/>
</dbReference>
<evidence type="ECO:0000313" key="18">
    <source>
        <dbReference type="Proteomes" id="UP000813462"/>
    </source>
</evidence>
<dbReference type="SMART" id="SM00249">
    <property type="entry name" value="PHD"/>
    <property type="match status" value="1"/>
</dbReference>
<evidence type="ECO:0000256" key="2">
    <source>
        <dbReference type="ARBA" id="ARBA00009824"/>
    </source>
</evidence>
<comment type="subcellular location">
    <subcellularLocation>
        <location evidence="1">Membrane</location>
        <topology evidence="1">Multi-pass membrane protein</topology>
    </subcellularLocation>
</comment>
<dbReference type="SUPFAM" id="SSF159042">
    <property type="entry name" value="Plus3-like"/>
    <property type="match status" value="1"/>
</dbReference>
<protein>
    <recommendedName>
        <fullName evidence="19">Zinc finger CCCH domain-containing protein 44</fullName>
    </recommendedName>
</protein>
<dbReference type="GO" id="GO:0008270">
    <property type="term" value="F:zinc ion binding"/>
    <property type="evidence" value="ECO:0007669"/>
    <property type="project" value="UniProtKB-KW"/>
</dbReference>
<dbReference type="SUPFAM" id="SSF55277">
    <property type="entry name" value="GYF domain"/>
    <property type="match status" value="1"/>
</dbReference>
<dbReference type="InterPro" id="IPR001965">
    <property type="entry name" value="Znf_PHD"/>
</dbReference>
<evidence type="ECO:0000259" key="13">
    <source>
        <dbReference type="PROSITE" id="PS50016"/>
    </source>
</evidence>
<feature type="transmembrane region" description="Helical" evidence="12">
    <location>
        <begin position="1875"/>
        <end position="1896"/>
    </location>
</feature>
<dbReference type="Pfam" id="PF02201">
    <property type="entry name" value="SWIB"/>
    <property type="match status" value="1"/>
</dbReference>
<keyword evidence="3 12" id="KW-0812">Transmembrane</keyword>
<feature type="transmembrane region" description="Helical" evidence="12">
    <location>
        <begin position="1802"/>
        <end position="1823"/>
    </location>
</feature>
<dbReference type="Pfam" id="PF02213">
    <property type="entry name" value="GYF"/>
    <property type="match status" value="1"/>
</dbReference>
<evidence type="ECO:0000256" key="7">
    <source>
        <dbReference type="ARBA" id="ARBA00022989"/>
    </source>
</evidence>
<sequence>MEQQEEVQGSSLYKPCIEDEEPKDFDQSVQGLELMSVDQCETIGDLDDSQLVGAPLTVADGCDRMAAGENGFVVNVEVKLAEKTVEKRRRGRPPRGLVKTTPLRKKKDEEDVCFICFDGGSLVLCDRRGCPKAYHPACIKRDESFFRSKAKWNCGWHICSSCRKASHYMCYTCTYSLCKGCTKDADYLCVRGSKGLCGTCMRTVMLIENLQGCTEMAKVDFDDKSSWEYLFKVYWIFLKRKLSLTLDELIRAKNPWKGPPVIASKGQCSSGFYYGSNKNSISGNSYADLEVINLKRKTTKKPNALSEEDCLGIGKLGGGRVTFSGDTIWASKALLEFVAHMKNGDTSILSQFDVQALLLEYIKRNNLRDPRRKCQIICDSRLLNLFGKACVGHIEMLKLLESHFLIKEGPRADNSIQDGCVDAVCSHGNSDSHTMMVNDKKRKTRKRVDEQRQQTNPDAYAAIDVHNINLIFLRRNLVENLIDDADKFHDKVVGSFVRIKISSGDQKQDMHRLVQVVGTSKVMEPYNVGTKTTDLMLEISNLNKKEVISIDGISNQEFDQDDCKRLRQSIKCGLIKRLTVGEIQEKAVTLQAAKVNDWLEAEVLRLNHLRDRASEKGHRKEYPLCTLKECVEKLQLLNSPEERQRRLQEFPVVHSDPNMDPNCESEDNDGEIDENKKDNKVKPRNSSFGRKRREPVSPRSGADGLITSGSKAQKTLATPPEQKRGKEKIGSNGCKTAINQANHSDPAICGRSTQATVGSDTFSGAAAESTGVLSAGMNQSVNDFETDKIWHYQDPSGKIQGPFNMLQLRKWSATRLFPSDLRIWKLQEKQDDAILLTEVLNVHNCQEPLLRSNSHLPSEGIGVASDRKDNGRDRGWNKSMNSTPVDGKRVEESTNFEQDDPSKHKDENSEPMRSNGWGPLSSSCTTLADVNSNEEHTGIFPQGWDSFKENNAWPNQPQVCSSLPTPVFPVNQTSSHHVREGHESEKTSDQNNENLNAHQTAEGHTNNGRGCENQSDSEGHSGQSSSQNWRPPPVNGPSNGWDSNAGFTSVAKSLETSEQNKEEIDFPDFPSPTRKQGNGDLECQAAENRQSASPNAPVQDAGLSWSTASSLIGGGTQLHEVAGEWGGYSSTPAKPSVEEWESSIVSVSSLKPTEMASDHAGTPASISEQLTHSSPSHPASSTSGWHAIVAEPNEFSSLADESVSDLLAEVEAMESLKDMASSPTIINCGGELTEGSKNDCLSSVEGFSPPPDPGKGDALSSTGDIHLPPRSTMSDEPLGVGKADVLDPQNRSNGHSATSVEVEGDAKHSDVSVNQWEVQPAAPSTAGWDVAAIDTTWNARSESANTDWGAVQGNPSIGWGGLDQGSAVMAWGAGQGTAQENSNTNSGTGTPTGNIWGSQPRYGGERYFGPRDRIFQGRDSGYGRGRHVWNRQQFGGGNGGGPFRPPSKGQRVCKFHESGVMVTTSLLSSTQRYAAGALFAFALHQAQVHQTRLLGSFSGEEETTGDRTSSTSSSDSVADDPDLWVNENSGLIRHIFRFFEIPDSAWPGIVETAGVSEAKNHVGAFMRLLSEETDEGSSQSSDQELALSKAVDCLLLSMEENLESVKCKKEKHGEYEHECREKFSTAEVQSKIEAADVQSHLETQRGTDDNILGVKDESNTKIENPIEERDMLSYQRKVTVLYELLSACLADSNGDNKKSTRRRKGYDARHRVALRLLATWLDVKWIKMEAIETMVACSAMAIAKGEESNEEESKSSGKKWDKWKRGGIIGAAAITGGALLAITGGLAAPAISAGLTAMAPTLGSLIPVIGRLAVEILVSGFVFDQEDFVRPWEGQYDNSERYALHWESKHLIAVSTAIQDWLTSRIAMELMKQGAMMTVLNTLLLALAWPATLLAATDFIDSKWTIAVDRYLTFSRSDKAGKLLAESLLKGLHGNRPVTLIGFSLGARVIFKCLQVLAETEHNAEIVERVVLLGAPISIKDENWEAVRKLVAGRFVNAYSTNDWILGIAFRASLLTQGLAGIQPIDVPGIENVDVTDLVEGHSSYLWATQQILDLLELDTYYPVFRLKR</sequence>
<feature type="compositionally biased region" description="Polar residues" evidence="11">
    <location>
        <begin position="1"/>
        <end position="11"/>
    </location>
</feature>
<evidence type="ECO:0008006" key="19">
    <source>
        <dbReference type="Google" id="ProtNLM"/>
    </source>
</evidence>
<dbReference type="PANTHER" id="PTHR46695">
    <property type="entry name" value="ZINC FINGER CCCH DOMAIN-CONTAINING PROTEIN 44-RELATED"/>
    <property type="match status" value="1"/>
</dbReference>
<dbReference type="InterPro" id="IPR003121">
    <property type="entry name" value="SWIB_MDM2_domain"/>
</dbReference>
<dbReference type="PROSITE" id="PS51360">
    <property type="entry name" value="PLUS3"/>
    <property type="match status" value="1"/>
</dbReference>
<feature type="region of interest" description="Disordered" evidence="11">
    <location>
        <begin position="1"/>
        <end position="23"/>
    </location>
</feature>
<dbReference type="SMART" id="SM00151">
    <property type="entry name" value="SWIB"/>
    <property type="match status" value="1"/>
</dbReference>
<dbReference type="InterPro" id="IPR029058">
    <property type="entry name" value="AB_hydrolase_fold"/>
</dbReference>
<feature type="transmembrane region" description="Helical" evidence="12">
    <location>
        <begin position="1768"/>
        <end position="1790"/>
    </location>
</feature>
<feature type="compositionally biased region" description="Acidic residues" evidence="11">
    <location>
        <begin position="663"/>
        <end position="672"/>
    </location>
</feature>
<evidence type="ECO:0000256" key="10">
    <source>
        <dbReference type="PROSITE-ProRule" id="PRU00146"/>
    </source>
</evidence>
<evidence type="ECO:0000256" key="3">
    <source>
        <dbReference type="ARBA" id="ARBA00022692"/>
    </source>
</evidence>
<feature type="domain" description="GYF" evidence="14">
    <location>
        <begin position="787"/>
        <end position="841"/>
    </location>
</feature>
<dbReference type="PROSITE" id="PS51925">
    <property type="entry name" value="SWIB_MDM2"/>
    <property type="match status" value="1"/>
</dbReference>
<dbReference type="SMART" id="SM00719">
    <property type="entry name" value="Plus3"/>
    <property type="match status" value="1"/>
</dbReference>
<dbReference type="InterPro" id="IPR011011">
    <property type="entry name" value="Znf_FYVE_PHD"/>
</dbReference>
<dbReference type="GO" id="GO:0003677">
    <property type="term" value="F:DNA binding"/>
    <property type="evidence" value="ECO:0007669"/>
    <property type="project" value="UniProtKB-KW"/>
</dbReference>
<dbReference type="Pfam" id="PF25980">
    <property type="entry name" value="NERD_plant"/>
    <property type="match status" value="1"/>
</dbReference>
<feature type="compositionally biased region" description="Polar residues" evidence="11">
    <location>
        <begin position="707"/>
        <end position="716"/>
    </location>
</feature>
<dbReference type="Pfam" id="PF05277">
    <property type="entry name" value="DUF726"/>
    <property type="match status" value="2"/>
</dbReference>
<dbReference type="SUPFAM" id="SSF57903">
    <property type="entry name" value="FYVE/PHD zinc finger"/>
    <property type="match status" value="1"/>
</dbReference>
<keyword evidence="8" id="KW-0238">DNA-binding</keyword>
<evidence type="ECO:0000259" key="16">
    <source>
        <dbReference type="PROSITE" id="PS51925"/>
    </source>
</evidence>
<dbReference type="InterPro" id="IPR036128">
    <property type="entry name" value="Plus3-like_sf"/>
</dbReference>
<proteinExistence type="inferred from homology"/>
<comment type="similarity">
    <text evidence="2">Belongs to the TMCO4 family.</text>
</comment>
<keyword evidence="7 12" id="KW-1133">Transmembrane helix</keyword>
<evidence type="ECO:0000256" key="8">
    <source>
        <dbReference type="ARBA" id="ARBA00023125"/>
    </source>
</evidence>
<dbReference type="Pfam" id="PF03126">
    <property type="entry name" value="Plus-3"/>
    <property type="match status" value="1"/>
</dbReference>
<feature type="region of interest" description="Disordered" evidence="11">
    <location>
        <begin position="1152"/>
        <end position="1183"/>
    </location>
</feature>
<dbReference type="Gene3D" id="3.30.1490.40">
    <property type="match status" value="1"/>
</dbReference>
<evidence type="ECO:0000256" key="5">
    <source>
        <dbReference type="ARBA" id="ARBA00022771"/>
    </source>
</evidence>
<evidence type="ECO:0000256" key="6">
    <source>
        <dbReference type="ARBA" id="ARBA00022833"/>
    </source>
</evidence>
<evidence type="ECO:0000256" key="4">
    <source>
        <dbReference type="ARBA" id="ARBA00022723"/>
    </source>
</evidence>
<feature type="region of interest" description="Disordered" evidence="11">
    <location>
        <begin position="1377"/>
        <end position="1400"/>
    </location>
</feature>
<organism evidence="17 18">
    <name type="scientific">Ziziphus jujuba var. spinosa</name>
    <dbReference type="NCBI Taxonomy" id="714518"/>
    <lineage>
        <taxon>Eukaryota</taxon>
        <taxon>Viridiplantae</taxon>
        <taxon>Streptophyta</taxon>
        <taxon>Embryophyta</taxon>
        <taxon>Tracheophyta</taxon>
        <taxon>Spermatophyta</taxon>
        <taxon>Magnoliopsida</taxon>
        <taxon>eudicotyledons</taxon>
        <taxon>Gunneridae</taxon>
        <taxon>Pentapetalae</taxon>
        <taxon>rosids</taxon>
        <taxon>fabids</taxon>
        <taxon>Rosales</taxon>
        <taxon>Rhamnaceae</taxon>
        <taxon>Paliureae</taxon>
        <taxon>Ziziphus</taxon>
    </lineage>
</organism>
<dbReference type="InterPro" id="IPR035445">
    <property type="entry name" value="GYF-like_dom_sf"/>
</dbReference>
<feature type="compositionally biased region" description="Basic and acidic residues" evidence="11">
    <location>
        <begin position="865"/>
        <end position="876"/>
    </location>
</feature>
<feature type="compositionally biased region" description="Low complexity" evidence="11">
    <location>
        <begin position="1381"/>
        <end position="1394"/>
    </location>
</feature>
<dbReference type="CDD" id="cd10567">
    <property type="entry name" value="SWIB-MDM2_like"/>
    <property type="match status" value="1"/>
</dbReference>
<feature type="region of interest" description="Disordered" evidence="11">
    <location>
        <begin position="1237"/>
        <end position="1277"/>
    </location>
</feature>
<accession>A0A978UY89</accession>
<dbReference type="InterPro" id="IPR036885">
    <property type="entry name" value="SWIB_MDM2_dom_sf"/>
</dbReference>
<dbReference type="InterPro" id="IPR019835">
    <property type="entry name" value="SWIB_domain"/>
</dbReference>
<dbReference type="SUPFAM" id="SSF47592">
    <property type="entry name" value="SWIB/MDM2 domain"/>
    <property type="match status" value="1"/>
</dbReference>
<dbReference type="SMART" id="SM00444">
    <property type="entry name" value="GYF"/>
    <property type="match status" value="1"/>
</dbReference>
<feature type="domain" description="PHD-type" evidence="13">
    <location>
        <begin position="110"/>
        <end position="176"/>
    </location>
</feature>
<feature type="domain" description="Plus3" evidence="15">
    <location>
        <begin position="462"/>
        <end position="595"/>
    </location>
</feature>
<feature type="compositionally biased region" description="Low complexity" evidence="11">
    <location>
        <begin position="1171"/>
        <end position="1183"/>
    </location>
</feature>
<dbReference type="PROSITE" id="PS50829">
    <property type="entry name" value="GYF"/>
    <property type="match status" value="1"/>
</dbReference>
<dbReference type="SUPFAM" id="SSF53474">
    <property type="entry name" value="alpha/beta-Hydrolases"/>
    <property type="match status" value="1"/>
</dbReference>
<gene>
    <name evidence="17" type="ORF">FEM48_Zijuj08G0092200</name>
</gene>
<evidence type="ECO:0000256" key="9">
    <source>
        <dbReference type="ARBA" id="ARBA00023136"/>
    </source>
</evidence>
<evidence type="ECO:0000256" key="12">
    <source>
        <dbReference type="SAM" id="Phobius"/>
    </source>
</evidence>
<feature type="region of interest" description="Disordered" evidence="11">
    <location>
        <begin position="1496"/>
        <end position="1521"/>
    </location>
</feature>
<evidence type="ECO:0000256" key="11">
    <source>
        <dbReference type="SAM" id="MobiDB-lite"/>
    </source>
</evidence>
<dbReference type="EMBL" id="JAEACU010000008">
    <property type="protein sequence ID" value="KAH7519955.1"/>
    <property type="molecule type" value="Genomic_DNA"/>
</dbReference>
<keyword evidence="4" id="KW-0479">Metal-binding</keyword>
<dbReference type="PROSITE" id="PS01359">
    <property type="entry name" value="ZF_PHD_1"/>
    <property type="match status" value="1"/>
</dbReference>
<dbReference type="Gene3D" id="1.10.245.10">
    <property type="entry name" value="SWIB/MDM2 domain"/>
    <property type="match status" value="1"/>
</dbReference>
<feature type="region of interest" description="Disordered" evidence="11">
    <location>
        <begin position="650"/>
        <end position="733"/>
    </location>
</feature>
<keyword evidence="6" id="KW-0862">Zinc</keyword>
<dbReference type="Proteomes" id="UP000813462">
    <property type="component" value="Unassembled WGS sequence"/>
</dbReference>
<dbReference type="Gene3D" id="3.90.70.200">
    <property type="entry name" value="Plus-3 domain"/>
    <property type="match status" value="1"/>
</dbReference>
<reference evidence="17" key="1">
    <citation type="journal article" date="2021" name="Front. Plant Sci.">
        <title>Chromosome-Scale Genome Assembly for Chinese Sour Jujube and Insights Into Its Genome Evolution and Domestication Signature.</title>
        <authorList>
            <person name="Shen L.-Y."/>
            <person name="Luo H."/>
            <person name="Wang X.-L."/>
            <person name="Wang X.-M."/>
            <person name="Qiu X.-J."/>
            <person name="Liu H."/>
            <person name="Zhou S.-S."/>
            <person name="Jia K.-H."/>
            <person name="Nie S."/>
            <person name="Bao Y.-T."/>
            <person name="Zhang R.-G."/>
            <person name="Yun Q.-Z."/>
            <person name="Chai Y.-H."/>
            <person name="Lu J.-Y."/>
            <person name="Li Y."/>
            <person name="Zhao S.-W."/>
            <person name="Mao J.-F."/>
            <person name="Jia S.-G."/>
            <person name="Mao Y.-M."/>
        </authorList>
    </citation>
    <scope>NUCLEOTIDE SEQUENCE</scope>
    <source>
        <strain evidence="17">AT0</strain>
        <tissue evidence="17">Leaf</tissue>
    </source>
</reference>
<dbReference type="InterPro" id="IPR019787">
    <property type="entry name" value="Znf_PHD-finger"/>
</dbReference>
<feature type="region of interest" description="Disordered" evidence="11">
    <location>
        <begin position="1285"/>
        <end position="1304"/>
    </location>
</feature>
<dbReference type="InterPro" id="IPR003169">
    <property type="entry name" value="GYF"/>
</dbReference>
<feature type="compositionally biased region" description="Basic and acidic residues" evidence="11">
    <location>
        <begin position="900"/>
        <end position="910"/>
    </location>
</feature>
<evidence type="ECO:0000259" key="14">
    <source>
        <dbReference type="PROSITE" id="PS50829"/>
    </source>
</evidence>
<dbReference type="InterPro" id="IPR013083">
    <property type="entry name" value="Znf_RING/FYVE/PHD"/>
</dbReference>
<feature type="compositionally biased region" description="Polar residues" evidence="11">
    <location>
        <begin position="989"/>
        <end position="1008"/>
    </location>
</feature>
<dbReference type="InterPro" id="IPR058668">
    <property type="entry name" value="NERD_dom"/>
</dbReference>
<dbReference type="InterPro" id="IPR007941">
    <property type="entry name" value="DUF726"/>
</dbReference>
<dbReference type="PROSITE" id="PS50016">
    <property type="entry name" value="ZF_PHD_2"/>
    <property type="match status" value="1"/>
</dbReference>
<feature type="compositionally biased region" description="Polar residues" evidence="11">
    <location>
        <begin position="1036"/>
        <end position="1057"/>
    </location>
</feature>
<name>A0A978UY89_ZIZJJ</name>
<evidence type="ECO:0000313" key="17">
    <source>
        <dbReference type="EMBL" id="KAH7519955.1"/>
    </source>
</evidence>
<dbReference type="InterPro" id="IPR019786">
    <property type="entry name" value="Zinc_finger_PHD-type_CS"/>
</dbReference>